<organism evidence="2 3">
    <name type="scientific">Dactylosporangium aurantiacum</name>
    <dbReference type="NCBI Taxonomy" id="35754"/>
    <lineage>
        <taxon>Bacteria</taxon>
        <taxon>Bacillati</taxon>
        <taxon>Actinomycetota</taxon>
        <taxon>Actinomycetes</taxon>
        <taxon>Micromonosporales</taxon>
        <taxon>Micromonosporaceae</taxon>
        <taxon>Dactylosporangium</taxon>
    </lineage>
</organism>
<dbReference type="Gene3D" id="3.10.450.50">
    <property type="match status" value="1"/>
</dbReference>
<dbReference type="InterPro" id="IPR032710">
    <property type="entry name" value="NTF2-like_dom_sf"/>
</dbReference>
<dbReference type="EMBL" id="CP073767">
    <property type="protein sequence ID" value="UWZ55607.1"/>
    <property type="molecule type" value="Genomic_DNA"/>
</dbReference>
<reference evidence="2" key="1">
    <citation type="submission" date="2021-04" db="EMBL/GenBank/DDBJ databases">
        <title>Dactylosporangium aurantiacum NRRL B-8018 full assembly.</title>
        <authorList>
            <person name="Hartkoorn R.C."/>
            <person name="Beaudoing E."/>
            <person name="Hot D."/>
        </authorList>
    </citation>
    <scope>NUCLEOTIDE SEQUENCE</scope>
    <source>
        <strain evidence="2">NRRL B-8018</strain>
    </source>
</reference>
<dbReference type="AlphaFoldDB" id="A0A9Q9IGH3"/>
<evidence type="ECO:0000259" key="1">
    <source>
        <dbReference type="Pfam" id="PF13474"/>
    </source>
</evidence>
<gene>
    <name evidence="2" type="ORF">Daura_05140</name>
</gene>
<feature type="domain" description="SnoaL-like" evidence="1">
    <location>
        <begin position="8"/>
        <end position="114"/>
    </location>
</feature>
<dbReference type="SUPFAM" id="SSF54427">
    <property type="entry name" value="NTF2-like"/>
    <property type="match status" value="1"/>
</dbReference>
<proteinExistence type="predicted"/>
<evidence type="ECO:0000313" key="3">
    <source>
        <dbReference type="Proteomes" id="UP001058003"/>
    </source>
</evidence>
<accession>A0A9Q9IGH3</accession>
<dbReference type="KEGG" id="daur:Daura_05140"/>
<name>A0A9Q9IGH3_9ACTN</name>
<dbReference type="Proteomes" id="UP001058003">
    <property type="component" value="Chromosome"/>
</dbReference>
<protein>
    <submittedName>
        <fullName evidence="2">Nuclear transport factor 2 family protein</fullName>
    </submittedName>
</protein>
<sequence>MSDPIEMVDRLGLAFLSQDVATVLACFVPDDDITYVGSEAGESATGRAEVQKLLEGLFDRPESYSWQATAATVHTVPGGAFVLAEADGEEHHPDGSVTSFPYRVTGLLSRRASGVWLWRAVQGAEPTTACLTVLV</sequence>
<keyword evidence="3" id="KW-1185">Reference proteome</keyword>
<dbReference type="Pfam" id="PF13474">
    <property type="entry name" value="SnoaL_3"/>
    <property type="match status" value="1"/>
</dbReference>
<dbReference type="RefSeq" id="WP_033358429.1">
    <property type="nucleotide sequence ID" value="NZ_CP073767.1"/>
</dbReference>
<dbReference type="InterPro" id="IPR037401">
    <property type="entry name" value="SnoaL-like"/>
</dbReference>
<evidence type="ECO:0000313" key="2">
    <source>
        <dbReference type="EMBL" id="UWZ55607.1"/>
    </source>
</evidence>
<dbReference type="OrthoDB" id="3395163at2"/>